<keyword evidence="1" id="KW-0255">Endonuclease</keyword>
<evidence type="ECO:0000313" key="1">
    <source>
        <dbReference type="EMBL" id="NJJ04308.1"/>
    </source>
</evidence>
<organism evidence="1 2">
    <name type="scientific">Corynebacterium coyleae</name>
    <dbReference type="NCBI Taxonomy" id="53374"/>
    <lineage>
        <taxon>Bacteria</taxon>
        <taxon>Bacillati</taxon>
        <taxon>Actinomycetota</taxon>
        <taxon>Actinomycetes</taxon>
        <taxon>Mycobacteriales</taxon>
        <taxon>Corynebacteriaceae</taxon>
        <taxon>Corynebacterium</taxon>
    </lineage>
</organism>
<keyword evidence="1" id="KW-0378">Hydrolase</keyword>
<sequence length="206" mass="23537">MSAFDPLSYENLGISISRALDEQPVVPLTEIKRFHGAGVYALYYTGDFPAYERIALANRENPGTWAIYIGKAEAESHRKGDPDQQNVLDGPKLFNRIQNHRKSIESANNLDVHDFSVRYLVVAPTWVQLAEIIAIRLHHPVWNSLIDGFGNHDPGSGRRNGLRPRWDTLHPGRSWAKLLRERPEPLSVVEEELENYLRMYEPTTPK</sequence>
<dbReference type="RefSeq" id="WP_083308970.1">
    <property type="nucleotide sequence ID" value="NZ_JAAUVV010000015.1"/>
</dbReference>
<gene>
    <name evidence="1" type="ORF">HC138_08110</name>
</gene>
<dbReference type="InterPro" id="IPR018575">
    <property type="entry name" value="Restrct_endonuc_II_Eco29kI"/>
</dbReference>
<proteinExistence type="predicted"/>
<dbReference type="EMBL" id="JAAUVV010000015">
    <property type="protein sequence ID" value="NJJ04308.1"/>
    <property type="molecule type" value="Genomic_DNA"/>
</dbReference>
<evidence type="ECO:0000313" key="2">
    <source>
        <dbReference type="Proteomes" id="UP000591626"/>
    </source>
</evidence>
<reference evidence="1 2" key="1">
    <citation type="submission" date="2020-03" db="EMBL/GenBank/DDBJ databases">
        <title>Draft genome sequences of bacterial isolates from the female urobiome.</title>
        <authorList>
            <person name="Miller-Ensminger T."/>
            <person name="Wolfe A.J."/>
            <person name="Putonti C."/>
        </authorList>
    </citation>
    <scope>NUCLEOTIDE SEQUENCE [LARGE SCALE GENOMIC DNA]</scope>
    <source>
        <strain evidence="1 2">UMB8490</strain>
    </source>
</reference>
<accession>A0AAP7CD84</accession>
<dbReference type="Proteomes" id="UP000591626">
    <property type="component" value="Unassembled WGS sequence"/>
</dbReference>
<comment type="caution">
    <text evidence="1">The sequence shown here is derived from an EMBL/GenBank/DDBJ whole genome shotgun (WGS) entry which is preliminary data.</text>
</comment>
<dbReference type="GO" id="GO:0004519">
    <property type="term" value="F:endonuclease activity"/>
    <property type="evidence" value="ECO:0007669"/>
    <property type="project" value="UniProtKB-KW"/>
</dbReference>
<protein>
    <submittedName>
        <fullName evidence="1">Eco29kI family restriction endonuclease</fullName>
    </submittedName>
</protein>
<dbReference type="Pfam" id="PF09517">
    <property type="entry name" value="RE_Eco29kI"/>
    <property type="match status" value="1"/>
</dbReference>
<name>A0AAP7CD84_9CORY</name>
<keyword evidence="1" id="KW-0540">Nuclease</keyword>
<dbReference type="AlphaFoldDB" id="A0AAP7CD84"/>